<feature type="transmembrane region" description="Helical" evidence="1">
    <location>
        <begin position="12"/>
        <end position="31"/>
    </location>
</feature>
<accession>A0A363NZ78</accession>
<organism evidence="2 3">
    <name type="scientific">Sphingobacterium athyrii</name>
    <dbReference type="NCBI Taxonomy" id="2152717"/>
    <lineage>
        <taxon>Bacteria</taxon>
        <taxon>Pseudomonadati</taxon>
        <taxon>Bacteroidota</taxon>
        <taxon>Sphingobacteriia</taxon>
        <taxon>Sphingobacteriales</taxon>
        <taxon>Sphingobacteriaceae</taxon>
        <taxon>Sphingobacterium</taxon>
    </lineage>
</organism>
<dbReference type="OrthoDB" id="705595at2"/>
<gene>
    <name evidence="2" type="ORF">DCO56_03950</name>
</gene>
<protein>
    <recommendedName>
        <fullName evidence="4">Lipocalin-like domain-containing protein</fullName>
    </recommendedName>
</protein>
<name>A0A363NZ78_9SPHI</name>
<dbReference type="AlphaFoldDB" id="A0A363NZ78"/>
<sequence length="166" mass="19674">MLITKRKILARFNFVFLALLLFGASSMVMLYENPERLLEGEWEEQGWYFEKVEKSPTFKKQAIIHEEIKDAAIAHLPPLQDGLWHFERMGEKNFVAHHKDKQYNWFLKGRGHILELRKNNELVESFIIQKLNKNQLVLHLNLDMQTKGIARIVLKKEGKEKYAKEI</sequence>
<evidence type="ECO:0000313" key="3">
    <source>
        <dbReference type="Proteomes" id="UP000250831"/>
    </source>
</evidence>
<dbReference type="Proteomes" id="UP000250831">
    <property type="component" value="Unassembled WGS sequence"/>
</dbReference>
<reference evidence="2 3" key="1">
    <citation type="submission" date="2018-04" db="EMBL/GenBank/DDBJ databases">
        <title>Sphingobacterium sp. M46 Genome.</title>
        <authorList>
            <person name="Cheng J."/>
            <person name="Li Y."/>
        </authorList>
    </citation>
    <scope>NUCLEOTIDE SEQUENCE [LARGE SCALE GENOMIC DNA]</scope>
    <source>
        <strain evidence="2 3">M46</strain>
    </source>
</reference>
<dbReference type="RefSeq" id="WP_108632414.1">
    <property type="nucleotide sequence ID" value="NZ_QCXX01000001.1"/>
</dbReference>
<evidence type="ECO:0000256" key="1">
    <source>
        <dbReference type="SAM" id="Phobius"/>
    </source>
</evidence>
<dbReference type="EMBL" id="QCXX01000001">
    <property type="protein sequence ID" value="PUV26124.1"/>
    <property type="molecule type" value="Genomic_DNA"/>
</dbReference>
<keyword evidence="3" id="KW-1185">Reference proteome</keyword>
<comment type="caution">
    <text evidence="2">The sequence shown here is derived from an EMBL/GenBank/DDBJ whole genome shotgun (WGS) entry which is preliminary data.</text>
</comment>
<evidence type="ECO:0008006" key="4">
    <source>
        <dbReference type="Google" id="ProtNLM"/>
    </source>
</evidence>
<evidence type="ECO:0000313" key="2">
    <source>
        <dbReference type="EMBL" id="PUV26124.1"/>
    </source>
</evidence>
<keyword evidence="1" id="KW-1133">Transmembrane helix</keyword>
<proteinExistence type="predicted"/>
<keyword evidence="1" id="KW-0472">Membrane</keyword>
<keyword evidence="1" id="KW-0812">Transmembrane</keyword>